<feature type="coiled-coil region" evidence="4">
    <location>
        <begin position="324"/>
        <end position="500"/>
    </location>
</feature>
<dbReference type="Proteomes" id="UP001140560">
    <property type="component" value="Unassembled WGS sequence"/>
</dbReference>
<protein>
    <recommendedName>
        <fullName evidence="6">TATA element modulatory factor 1 TATA binding domain-containing protein</fullName>
    </recommendedName>
</protein>
<dbReference type="EMBL" id="JAPEUY010000005">
    <property type="protein sequence ID" value="KAJ4372851.1"/>
    <property type="molecule type" value="Genomic_DNA"/>
</dbReference>
<feature type="compositionally biased region" description="Low complexity" evidence="5">
    <location>
        <begin position="124"/>
        <end position="133"/>
    </location>
</feature>
<evidence type="ECO:0000313" key="8">
    <source>
        <dbReference type="Proteomes" id="UP001140560"/>
    </source>
</evidence>
<name>A0A9W8YBP5_9PLEO</name>
<dbReference type="AlphaFoldDB" id="A0A9W8YBP5"/>
<feature type="coiled-coil region" evidence="4">
    <location>
        <begin position="856"/>
        <end position="883"/>
    </location>
</feature>
<feature type="compositionally biased region" description="Polar residues" evidence="5">
    <location>
        <begin position="723"/>
        <end position="735"/>
    </location>
</feature>
<organism evidence="7 8">
    <name type="scientific">Neocucurbitaria cava</name>
    <dbReference type="NCBI Taxonomy" id="798079"/>
    <lineage>
        <taxon>Eukaryota</taxon>
        <taxon>Fungi</taxon>
        <taxon>Dikarya</taxon>
        <taxon>Ascomycota</taxon>
        <taxon>Pezizomycotina</taxon>
        <taxon>Dothideomycetes</taxon>
        <taxon>Pleosporomycetidae</taxon>
        <taxon>Pleosporales</taxon>
        <taxon>Pleosporineae</taxon>
        <taxon>Cucurbitariaceae</taxon>
        <taxon>Neocucurbitaria</taxon>
    </lineage>
</organism>
<sequence>MSGKGWWNSAISGLESRLDTILAEDGQEAAKARAADPAAKQEPSEKAADKKLAVEPGASRNSSRSRPNSRLQDRLAKAVNKGTERAESRPSSDLGSRPESPALRSPAIAAVADTGRSSIDSKASEPSAELALAAKEDETRPTEDAMLDASPRPSTEASAPTASTPVVVSPPTTPMVAEQPTSMPVPTMSIPSIVTPQTSSPRQSLDSNPSRTSMDIPVSAQSYGSATRDSDELEKELSLLQNTYEETMRDNRDELNSHLERIDALQSKLTYLTQQLAASAKAASADADATPEDKKLAEKDALVASLMEEGQKLSKTELKHLTTIKQIRAKTQEQNKEIATLKQRLSKAAKAITEQSERAKRAEATEKAAQEKLKIVSRIEKDIESIRAEREEAGLTIAELRRQLSDALSRAEDAEKRVQAGALEAEKRATASLKEDIENLRIEKKLAEDRAKRELQASRDEAKSHQEKAKVAELELRGEVANLESKLELLRSRTEEATSSATGDSQAKLLRQIETLQTQYSLASENWQGIETTLTSRVAALEKDRDETAKRETDVRRKAREVNSKARRLEDELESINERARAFEHDLTEQRAAAQKLQARLTQAETAAQDARMDLEREQKIWEAELQQRLEDEKNKWKQESQSQTLLGGPNHLRADSPSTSQRRHSPDPLGIYNRRAMGRSISGGMDMPLSPMDRMFEEAARRPSTSRQKSTPKVRTPEIGTPQRQDSTSSISNLNGAATFDTPSIHTMDYDDPFDNISSPHRTINDMISVSTVGAGPSVQLVERMSAAVRRLESEKATHKEEFSRLTAQRDEAREEVVALMREVEEKRAQDQKVGELETRLTEMEVRYQTTLEMLGEKTERVEELEGDVNDLKKIYRELVQNMK</sequence>
<accession>A0A9W8YBP5</accession>
<dbReference type="OrthoDB" id="74178at2759"/>
<feature type="compositionally biased region" description="Low complexity" evidence="5">
    <location>
        <begin position="157"/>
        <end position="177"/>
    </location>
</feature>
<dbReference type="Pfam" id="PF12325">
    <property type="entry name" value="TMF_TATA_bd"/>
    <property type="match status" value="1"/>
</dbReference>
<evidence type="ECO:0000256" key="3">
    <source>
        <dbReference type="ARBA" id="ARBA00023054"/>
    </source>
</evidence>
<dbReference type="PANTHER" id="PTHR46515:SF1">
    <property type="entry name" value="TATA ELEMENT MODULATORY FACTOR"/>
    <property type="match status" value="1"/>
</dbReference>
<keyword evidence="8" id="KW-1185">Reference proteome</keyword>
<feature type="region of interest" description="Disordered" evidence="5">
    <location>
        <begin position="700"/>
        <end position="735"/>
    </location>
</feature>
<dbReference type="InterPro" id="IPR022092">
    <property type="entry name" value="TMF_DNA-bd"/>
</dbReference>
<dbReference type="Pfam" id="PF12329">
    <property type="entry name" value="TMF_DNA_bd"/>
    <property type="match status" value="1"/>
</dbReference>
<feature type="coiled-coil region" evidence="4">
    <location>
        <begin position="783"/>
        <end position="831"/>
    </location>
</feature>
<gene>
    <name evidence="7" type="ORF">N0V83_003142</name>
</gene>
<dbReference type="PANTHER" id="PTHR46515">
    <property type="entry name" value="TATA ELEMENT MODULATORY FACTOR TMF1"/>
    <property type="match status" value="1"/>
</dbReference>
<evidence type="ECO:0000313" key="7">
    <source>
        <dbReference type="EMBL" id="KAJ4372851.1"/>
    </source>
</evidence>
<feature type="compositionally biased region" description="Basic and acidic residues" evidence="5">
    <location>
        <begin position="134"/>
        <end position="143"/>
    </location>
</feature>
<feature type="compositionally biased region" description="Low complexity" evidence="5">
    <location>
        <begin position="59"/>
        <end position="70"/>
    </location>
</feature>
<dbReference type="InterPro" id="IPR052602">
    <property type="entry name" value="Growth_transcription_reg"/>
</dbReference>
<feature type="compositionally biased region" description="Polar residues" evidence="5">
    <location>
        <begin position="704"/>
        <end position="714"/>
    </location>
</feature>
<evidence type="ECO:0000256" key="4">
    <source>
        <dbReference type="SAM" id="Coils"/>
    </source>
</evidence>
<feature type="compositionally biased region" description="Basic and acidic residues" evidence="5">
    <location>
        <begin position="42"/>
        <end position="53"/>
    </location>
</feature>
<feature type="coiled-coil region" evidence="4">
    <location>
        <begin position="552"/>
        <end position="621"/>
    </location>
</feature>
<evidence type="ECO:0000259" key="6">
    <source>
        <dbReference type="Pfam" id="PF12325"/>
    </source>
</evidence>
<feature type="domain" description="TATA element modulatory factor 1 TATA binding" evidence="6">
    <location>
        <begin position="770"/>
        <end position="884"/>
    </location>
</feature>
<evidence type="ECO:0000256" key="2">
    <source>
        <dbReference type="ARBA" id="ARBA00023034"/>
    </source>
</evidence>
<keyword evidence="2" id="KW-0333">Golgi apparatus</keyword>
<dbReference type="InterPro" id="IPR022091">
    <property type="entry name" value="TMF_TATA-bd"/>
</dbReference>
<evidence type="ECO:0000256" key="5">
    <source>
        <dbReference type="SAM" id="MobiDB-lite"/>
    </source>
</evidence>
<proteinExistence type="predicted"/>
<comment type="caution">
    <text evidence="7">The sequence shown here is derived from an EMBL/GenBank/DDBJ whole genome shotgun (WGS) entry which is preliminary data.</text>
</comment>
<reference evidence="7" key="1">
    <citation type="submission" date="2022-10" db="EMBL/GenBank/DDBJ databases">
        <title>Tapping the CABI collections for fungal endophytes: first genome assemblies for Collariella, Neodidymelliopsis, Ascochyta clinopodiicola, Didymella pomorum, Didymosphaeria variabile, Neocosmospora piperis and Neocucurbitaria cava.</title>
        <authorList>
            <person name="Hill R."/>
        </authorList>
    </citation>
    <scope>NUCLEOTIDE SEQUENCE</scope>
    <source>
        <strain evidence="7">IMI 356814</strain>
    </source>
</reference>
<feature type="compositionally biased region" description="Basic and acidic residues" evidence="5">
    <location>
        <begin position="71"/>
        <end position="90"/>
    </location>
</feature>
<feature type="region of interest" description="Disordered" evidence="5">
    <location>
        <begin position="633"/>
        <end position="674"/>
    </location>
</feature>
<evidence type="ECO:0000256" key="1">
    <source>
        <dbReference type="ARBA" id="ARBA00004555"/>
    </source>
</evidence>
<comment type="subcellular location">
    <subcellularLocation>
        <location evidence="1">Golgi apparatus</location>
    </subcellularLocation>
</comment>
<feature type="compositionally biased region" description="Polar residues" evidence="5">
    <location>
        <begin position="179"/>
        <end position="227"/>
    </location>
</feature>
<feature type="region of interest" description="Disordered" evidence="5">
    <location>
        <begin position="27"/>
        <end position="231"/>
    </location>
</feature>
<keyword evidence="3 4" id="KW-0175">Coiled coil</keyword>
<dbReference type="GO" id="GO:0005794">
    <property type="term" value="C:Golgi apparatus"/>
    <property type="evidence" value="ECO:0007669"/>
    <property type="project" value="UniProtKB-SubCell"/>
</dbReference>
<dbReference type="GO" id="GO:0005783">
    <property type="term" value="C:endoplasmic reticulum"/>
    <property type="evidence" value="ECO:0007669"/>
    <property type="project" value="TreeGrafter"/>
</dbReference>